<reference evidence="6 7" key="1">
    <citation type="journal article" date="2024" name="Chem. Sci.">
        <title>Discovery of a lagriamide polyketide by integrated genome mining, isotopic labeling, and untargeted metabolomics.</title>
        <authorList>
            <person name="Fergusson C.H."/>
            <person name="Saulog J."/>
            <person name="Paulo B.S."/>
            <person name="Wilson D.M."/>
            <person name="Liu D.Y."/>
            <person name="Morehouse N.J."/>
            <person name="Waterworth S."/>
            <person name="Barkei J."/>
            <person name="Gray C.A."/>
            <person name="Kwan J.C."/>
            <person name="Eustaquio A.S."/>
            <person name="Linington R.G."/>
        </authorList>
    </citation>
    <scope>NUCLEOTIDE SEQUENCE [LARGE SCALE GENOMIC DNA]</scope>
    <source>
        <strain evidence="6 7">RL17-338-BIF-B</strain>
    </source>
</reference>
<dbReference type="Pfam" id="PF12833">
    <property type="entry name" value="HTH_18"/>
    <property type="match status" value="1"/>
</dbReference>
<dbReference type="Pfam" id="PF12625">
    <property type="entry name" value="Arabinose_bd"/>
    <property type="match status" value="1"/>
</dbReference>
<evidence type="ECO:0000256" key="4">
    <source>
        <dbReference type="SAM" id="Phobius"/>
    </source>
</evidence>
<dbReference type="PANTHER" id="PTHR47894">
    <property type="entry name" value="HTH-TYPE TRANSCRIPTIONAL REGULATOR GADX"/>
    <property type="match status" value="1"/>
</dbReference>
<keyword evidence="7" id="KW-1185">Reference proteome</keyword>
<dbReference type="PANTHER" id="PTHR47894:SF1">
    <property type="entry name" value="HTH-TYPE TRANSCRIPTIONAL REGULATOR VQSM"/>
    <property type="match status" value="1"/>
</dbReference>
<dbReference type="EMBL" id="JAOALG010000001">
    <property type="protein sequence ID" value="MEQ5840085.1"/>
    <property type="molecule type" value="Genomic_DNA"/>
</dbReference>
<keyword evidence="1" id="KW-0805">Transcription regulation</keyword>
<evidence type="ECO:0000256" key="3">
    <source>
        <dbReference type="ARBA" id="ARBA00023163"/>
    </source>
</evidence>
<keyword evidence="4" id="KW-0472">Membrane</keyword>
<evidence type="ECO:0000313" key="6">
    <source>
        <dbReference type="EMBL" id="MEQ5840085.1"/>
    </source>
</evidence>
<feature type="transmembrane region" description="Helical" evidence="4">
    <location>
        <begin position="138"/>
        <end position="157"/>
    </location>
</feature>
<protein>
    <submittedName>
        <fullName evidence="6">AraC family transcriptional regulator</fullName>
    </submittedName>
</protein>
<dbReference type="InterPro" id="IPR032687">
    <property type="entry name" value="AraC-type_N"/>
</dbReference>
<keyword evidence="4" id="KW-0812">Transmembrane</keyword>
<dbReference type="InterPro" id="IPR018060">
    <property type="entry name" value="HTH_AraC"/>
</dbReference>
<name>A0ABV1LLC0_9BURK</name>
<dbReference type="SMART" id="SM00342">
    <property type="entry name" value="HTH_ARAC"/>
    <property type="match status" value="1"/>
</dbReference>
<dbReference type="InterPro" id="IPR009057">
    <property type="entry name" value="Homeodomain-like_sf"/>
</dbReference>
<sequence>MESEKGTVSVILVEETLGLARHGGLNTGPLLEAAGISPAILESPRSRITSEQYGALWNSIALALDDEFFGQDSHPMRSGGFVAMTRTALTARTGGSALARAVAFMRLVLDDTFVRVSEKDERVRLEFMHREHSRPPTMFTYATYFLLVYGLVCWLIGRRISVLQACFRCSIPAAVDEYKLLFCENLTFGQESTYVDLTSGFIDLPVVQTNRSVRTFLRDAPGNFIVKYRNPDSLAARVRRLLRESPTDTWPSSAALAKHFRLSEATMRRQLRMEGQTYLSIKDHLRRDFAIGELQGSDRPIGLIAQELGFAEPSAFYRAFQKWTGLRPGDYRSSKHDQIKRSMPR</sequence>
<keyword evidence="3" id="KW-0804">Transcription</keyword>
<evidence type="ECO:0000256" key="2">
    <source>
        <dbReference type="ARBA" id="ARBA00023125"/>
    </source>
</evidence>
<accession>A0ABV1LLC0</accession>
<proteinExistence type="predicted"/>
<keyword evidence="4" id="KW-1133">Transmembrane helix</keyword>
<dbReference type="PROSITE" id="PS01124">
    <property type="entry name" value="HTH_ARAC_FAMILY_2"/>
    <property type="match status" value="1"/>
</dbReference>
<dbReference type="Proteomes" id="UP001469089">
    <property type="component" value="Unassembled WGS sequence"/>
</dbReference>
<keyword evidence="2" id="KW-0238">DNA-binding</keyword>
<evidence type="ECO:0000313" key="7">
    <source>
        <dbReference type="Proteomes" id="UP001469089"/>
    </source>
</evidence>
<evidence type="ECO:0000259" key="5">
    <source>
        <dbReference type="PROSITE" id="PS01124"/>
    </source>
</evidence>
<comment type="caution">
    <text evidence="6">The sequence shown here is derived from an EMBL/GenBank/DDBJ whole genome shotgun (WGS) entry which is preliminary data.</text>
</comment>
<organism evidence="6 7">
    <name type="scientific">Paraburkholderia acidicola</name>
    <dbReference type="NCBI Taxonomy" id="1912599"/>
    <lineage>
        <taxon>Bacteria</taxon>
        <taxon>Pseudomonadati</taxon>
        <taxon>Pseudomonadota</taxon>
        <taxon>Betaproteobacteria</taxon>
        <taxon>Burkholderiales</taxon>
        <taxon>Burkholderiaceae</taxon>
        <taxon>Paraburkholderia</taxon>
    </lineage>
</organism>
<dbReference type="RefSeq" id="WP_349542345.1">
    <property type="nucleotide sequence ID" value="NZ_JAOALG010000001.1"/>
</dbReference>
<dbReference type="Gene3D" id="1.10.10.60">
    <property type="entry name" value="Homeodomain-like"/>
    <property type="match status" value="1"/>
</dbReference>
<dbReference type="SUPFAM" id="SSF46689">
    <property type="entry name" value="Homeodomain-like"/>
    <property type="match status" value="1"/>
</dbReference>
<feature type="domain" description="HTH araC/xylS-type" evidence="5">
    <location>
        <begin position="236"/>
        <end position="334"/>
    </location>
</feature>
<gene>
    <name evidence="6" type="ORF">N0A02_11680</name>
</gene>
<evidence type="ECO:0000256" key="1">
    <source>
        <dbReference type="ARBA" id="ARBA00023015"/>
    </source>
</evidence>